<evidence type="ECO:0000313" key="6">
    <source>
        <dbReference type="Proteomes" id="UP000663879"/>
    </source>
</evidence>
<evidence type="ECO:0000313" key="5">
    <source>
        <dbReference type="EMBL" id="CAF0771270.1"/>
    </source>
</evidence>
<keyword evidence="2" id="KW-0521">NADP</keyword>
<dbReference type="SUPFAM" id="SSF51735">
    <property type="entry name" value="NAD(P)-binding Rossmann-fold domains"/>
    <property type="match status" value="1"/>
</dbReference>
<name>A0A813QPQ0_9BILA</name>
<dbReference type="Proteomes" id="UP000663879">
    <property type="component" value="Unassembled WGS sequence"/>
</dbReference>
<dbReference type="Gene3D" id="3.40.50.720">
    <property type="entry name" value="NAD(P)-binding Rossmann-like Domain"/>
    <property type="match status" value="1"/>
</dbReference>
<feature type="domain" description="NmrA-like" evidence="4">
    <location>
        <begin position="2"/>
        <end position="63"/>
    </location>
</feature>
<organism evidence="5 6">
    <name type="scientific">Brachionus calyciflorus</name>
    <dbReference type="NCBI Taxonomy" id="104777"/>
    <lineage>
        <taxon>Eukaryota</taxon>
        <taxon>Metazoa</taxon>
        <taxon>Spiralia</taxon>
        <taxon>Gnathifera</taxon>
        <taxon>Rotifera</taxon>
        <taxon>Eurotatoria</taxon>
        <taxon>Monogononta</taxon>
        <taxon>Pseudotrocha</taxon>
        <taxon>Ploima</taxon>
        <taxon>Brachionidae</taxon>
        <taxon>Brachionus</taxon>
    </lineage>
</organism>
<dbReference type="OrthoDB" id="300709at2759"/>
<comment type="caution">
    <text evidence="5">The sequence shown here is derived from an EMBL/GenBank/DDBJ whole genome shotgun (WGS) entry which is preliminary data.</text>
</comment>
<proteinExistence type="inferred from homology"/>
<keyword evidence="6" id="KW-1185">Reference proteome</keyword>
<evidence type="ECO:0000256" key="1">
    <source>
        <dbReference type="ARBA" id="ARBA00006328"/>
    </source>
</evidence>
<dbReference type="GO" id="GO:0005634">
    <property type="term" value="C:nucleus"/>
    <property type="evidence" value="ECO:0007669"/>
    <property type="project" value="TreeGrafter"/>
</dbReference>
<evidence type="ECO:0000256" key="2">
    <source>
        <dbReference type="ARBA" id="ARBA00022857"/>
    </source>
</evidence>
<gene>
    <name evidence="5" type="ORF">OXX778_LOCUS4965</name>
</gene>
<dbReference type="InterPro" id="IPR051164">
    <property type="entry name" value="NmrA-like_oxidored"/>
</dbReference>
<accession>A0A813QPQ0</accession>
<dbReference type="Gene3D" id="3.90.25.10">
    <property type="entry name" value="UDP-galactose 4-epimerase, domain 1"/>
    <property type="match status" value="1"/>
</dbReference>
<evidence type="ECO:0000256" key="3">
    <source>
        <dbReference type="ARBA" id="ARBA00040296"/>
    </source>
</evidence>
<evidence type="ECO:0000259" key="4">
    <source>
        <dbReference type="Pfam" id="PF05368"/>
    </source>
</evidence>
<dbReference type="PANTHER" id="PTHR42748">
    <property type="entry name" value="NITROGEN METABOLITE REPRESSION PROTEIN NMRA FAMILY MEMBER"/>
    <property type="match status" value="1"/>
</dbReference>
<dbReference type="InterPro" id="IPR008030">
    <property type="entry name" value="NmrA-like"/>
</dbReference>
<reference evidence="5" key="1">
    <citation type="submission" date="2021-02" db="EMBL/GenBank/DDBJ databases">
        <authorList>
            <person name="Nowell W R."/>
        </authorList>
    </citation>
    <scope>NUCLEOTIDE SEQUENCE</scope>
    <source>
        <strain evidence="5">Ploen Becks lab</strain>
    </source>
</reference>
<dbReference type="Pfam" id="PF05368">
    <property type="entry name" value="NmrA"/>
    <property type="match status" value="1"/>
</dbReference>
<comment type="similarity">
    <text evidence="1">Belongs to the NmrA-type oxidoreductase family.</text>
</comment>
<dbReference type="PANTHER" id="PTHR42748:SF7">
    <property type="entry name" value="NMRA LIKE REDOX SENSOR 1-RELATED"/>
    <property type="match status" value="1"/>
</dbReference>
<dbReference type="AlphaFoldDB" id="A0A813QPQ0"/>
<dbReference type="EMBL" id="CAJNOC010000518">
    <property type="protein sequence ID" value="CAF0771270.1"/>
    <property type="molecule type" value="Genomic_DNA"/>
</dbReference>
<sequence length="208" mass="23616">MSKIIGVFGSTGAQGGSVLRALVKDGKYLIRAITRNPKSEKAIELSKLKNVTVHQADLDDPSTAIEDYGLKQSDIISFPSIRVPMYYEGLPSLFIKKNDENQFLITLPVGYKPVYFIGVNDIGDCVKSIFDYQDEYKNIILSNPLNLPIDLSLEKFRLNNFPGVEDLAIMFEYFQTGKMIRDIDLAKKLNKSVLSFDQWVEQNKDFFK</sequence>
<dbReference type="InterPro" id="IPR036291">
    <property type="entry name" value="NAD(P)-bd_dom_sf"/>
</dbReference>
<protein>
    <recommendedName>
        <fullName evidence="3">NmrA-like family domain-containing protein 1</fullName>
    </recommendedName>
</protein>